<evidence type="ECO:0000256" key="1">
    <source>
        <dbReference type="ARBA" id="ARBA00006484"/>
    </source>
</evidence>
<dbReference type="EMBL" id="FNPB01000009">
    <property type="protein sequence ID" value="SDY24506.1"/>
    <property type="molecule type" value="Genomic_DNA"/>
</dbReference>
<keyword evidence="4" id="KW-1185">Reference proteome</keyword>
<dbReference type="SUPFAM" id="SSF51735">
    <property type="entry name" value="NAD(P)-binding Rossmann-fold domains"/>
    <property type="match status" value="1"/>
</dbReference>
<proteinExistence type="inferred from homology"/>
<dbReference type="PANTHER" id="PTHR43639">
    <property type="entry name" value="OXIDOREDUCTASE, SHORT-CHAIN DEHYDROGENASE/REDUCTASE FAMILY (AFU_ORTHOLOGUE AFUA_5G02870)"/>
    <property type="match status" value="1"/>
</dbReference>
<dbReference type="AlphaFoldDB" id="A0A1H3I9V2"/>
<evidence type="ECO:0000256" key="2">
    <source>
        <dbReference type="ARBA" id="ARBA00023002"/>
    </source>
</evidence>
<dbReference type="InterPro" id="IPR036291">
    <property type="entry name" value="NAD(P)-bd_dom_sf"/>
</dbReference>
<comment type="similarity">
    <text evidence="1">Belongs to the short-chain dehydrogenases/reductases (SDR) family.</text>
</comment>
<organism evidence="3 4">
    <name type="scientific">Halobellus clavatus</name>
    <dbReference type="NCBI Taxonomy" id="660517"/>
    <lineage>
        <taxon>Archaea</taxon>
        <taxon>Methanobacteriati</taxon>
        <taxon>Methanobacteriota</taxon>
        <taxon>Stenosarchaea group</taxon>
        <taxon>Halobacteria</taxon>
        <taxon>Halobacteriales</taxon>
        <taxon>Haloferacaceae</taxon>
        <taxon>Halobellus</taxon>
    </lineage>
</organism>
<accession>A0A1H3I9V2</accession>
<evidence type="ECO:0000313" key="3">
    <source>
        <dbReference type="EMBL" id="SDY24506.1"/>
    </source>
</evidence>
<dbReference type="PANTHER" id="PTHR43639:SF1">
    <property type="entry name" value="SHORT-CHAIN DEHYDROGENASE_REDUCTASE FAMILY PROTEIN"/>
    <property type="match status" value="1"/>
</dbReference>
<dbReference type="Pfam" id="PF13561">
    <property type="entry name" value="adh_short_C2"/>
    <property type="match status" value="1"/>
</dbReference>
<keyword evidence="2" id="KW-0560">Oxidoreductase</keyword>
<dbReference type="STRING" id="660517.SAMN04487946_10983"/>
<dbReference type="PRINTS" id="PR00081">
    <property type="entry name" value="GDHRDH"/>
</dbReference>
<dbReference type="InterPro" id="IPR002347">
    <property type="entry name" value="SDR_fam"/>
</dbReference>
<dbReference type="Proteomes" id="UP000199170">
    <property type="component" value="Unassembled WGS sequence"/>
</dbReference>
<dbReference type="RefSeq" id="WP_089768024.1">
    <property type="nucleotide sequence ID" value="NZ_FNPB01000009.1"/>
</dbReference>
<evidence type="ECO:0000313" key="4">
    <source>
        <dbReference type="Proteomes" id="UP000199170"/>
    </source>
</evidence>
<dbReference type="GO" id="GO:0016491">
    <property type="term" value="F:oxidoreductase activity"/>
    <property type="evidence" value="ECO:0007669"/>
    <property type="project" value="UniProtKB-KW"/>
</dbReference>
<sequence>MDLDLGLEGNVALVTGSATGLGHACAEALSRQGADVALAAPNLDDLAYAGDRLYALGDGEIFGLEVDVRDPEHLAALVEETVDQYGGIDHLVTGPRPLEPARFADVSNEDWFRGFDRLFMSVVWAIRESSAHLKASDQGTIVTVAPPAIPALADELSVASAYGQAVRGLVDSQSRALAPEVRVNAVVPGPHETPDLEEILAERVEAGEFDDVKSAWDAVLADCPSESPGRPLDLGKVVAFLSSQHASFVNGATVPVDGGCGH</sequence>
<gene>
    <name evidence="3" type="ORF">SAMN04487946_10983</name>
</gene>
<reference evidence="4" key="1">
    <citation type="submission" date="2016-10" db="EMBL/GenBank/DDBJ databases">
        <authorList>
            <person name="Varghese N."/>
            <person name="Submissions S."/>
        </authorList>
    </citation>
    <scope>NUCLEOTIDE SEQUENCE [LARGE SCALE GENOMIC DNA]</scope>
    <source>
        <strain evidence="4">CGMCC 1.10118</strain>
    </source>
</reference>
<dbReference type="Gene3D" id="3.40.50.720">
    <property type="entry name" value="NAD(P)-binding Rossmann-like Domain"/>
    <property type="match status" value="1"/>
</dbReference>
<name>A0A1H3I9V2_9EURY</name>
<protein>
    <submittedName>
        <fullName evidence="3">3-oxoacyl-[acyl-carrier protein] reductase</fullName>
    </submittedName>
</protein>
<dbReference type="OrthoDB" id="24596at2157"/>